<dbReference type="AlphaFoldDB" id="A0A8C4X186"/>
<evidence type="ECO:0000256" key="11">
    <source>
        <dbReference type="ARBA" id="ARBA00026101"/>
    </source>
</evidence>
<keyword evidence="5" id="KW-0548">Nucleotidyltransferase</keyword>
<dbReference type="UniPathway" id="UPA00753">
    <property type="reaction ID" value="UER00739"/>
</dbReference>
<feature type="compositionally biased region" description="Basic and acidic residues" evidence="13">
    <location>
        <begin position="332"/>
        <end position="343"/>
    </location>
</feature>
<keyword evidence="8" id="KW-1208">Phospholipid metabolism</keyword>
<dbReference type="SUPFAM" id="SSF52374">
    <property type="entry name" value="Nucleotidylyl transferase"/>
    <property type="match status" value="1"/>
</dbReference>
<dbReference type="InterPro" id="IPR041723">
    <property type="entry name" value="CCT"/>
</dbReference>
<protein>
    <recommendedName>
        <fullName evidence="11">choline-phosphate cytidylyltransferase</fullName>
        <ecNumber evidence="11">2.7.7.15</ecNumber>
    </recommendedName>
</protein>
<evidence type="ECO:0000256" key="8">
    <source>
        <dbReference type="ARBA" id="ARBA00023264"/>
    </source>
</evidence>
<sequence length="376" mass="42860">MAMEGVIHTCPQPCSRTRQPAQFANDVGVKCEAPHHKMTLQEAQQHLTGDRPVRVYADGIFDLFHSGHARALMQAKNLFPNTFLIVGVNGDDLTHTYKGRTVMSENERYEAVRHCRYVDHVLRNAPWTISPEFISRHKIDFVAHDDVPYASAGQEDVYKHIKEAGVFVATKRTKGVSTSDVVARIVRDYDVYARRNLQRGYSPSSLNLSFLNEKKLHLQSKVERVRRKVLSVEECSRNLVHKVEEKSQELFQRWEERSRELIGSFLQLFGPDGAWKLMLQESCDRMIQAVSPRHSPPDSPQFHLPEALLEECPTFTKGRMELSSMCLEDEESERHSHRPEGADTWKPVDSTSAGDIKGESVLWPAPCISNIQNTLD</sequence>
<dbReference type="FunFam" id="3.40.50.620:FF:000016">
    <property type="entry name" value="Putative choline-phosphate cytidylyltransferase B"/>
    <property type="match status" value="1"/>
</dbReference>
<reference evidence="15" key="2">
    <citation type="submission" date="2025-09" db="UniProtKB">
        <authorList>
            <consortium name="Ensembl"/>
        </authorList>
    </citation>
    <scope>IDENTIFICATION</scope>
</reference>
<dbReference type="Ensembl" id="ENSEBUT00000025842.1">
    <property type="protein sequence ID" value="ENSEBUP00000025266.1"/>
    <property type="gene ID" value="ENSEBUG00000015590.1"/>
</dbReference>
<dbReference type="InterPro" id="IPR014729">
    <property type="entry name" value="Rossmann-like_a/b/a_fold"/>
</dbReference>
<keyword evidence="7" id="KW-0594">Phospholipid biosynthesis</keyword>
<evidence type="ECO:0000256" key="13">
    <source>
        <dbReference type="SAM" id="MobiDB-lite"/>
    </source>
</evidence>
<comment type="pathway">
    <text evidence="1">Lipid metabolism.</text>
</comment>
<reference evidence="15" key="1">
    <citation type="submission" date="2025-08" db="UniProtKB">
        <authorList>
            <consortium name="Ensembl"/>
        </authorList>
    </citation>
    <scope>IDENTIFICATION</scope>
</reference>
<keyword evidence="3" id="KW-0444">Lipid biosynthesis</keyword>
<dbReference type="Proteomes" id="UP000694388">
    <property type="component" value="Unplaced"/>
</dbReference>
<organism evidence="15 16">
    <name type="scientific">Eptatretus burgeri</name>
    <name type="common">Inshore hagfish</name>
    <dbReference type="NCBI Taxonomy" id="7764"/>
    <lineage>
        <taxon>Eukaryota</taxon>
        <taxon>Metazoa</taxon>
        <taxon>Chordata</taxon>
        <taxon>Craniata</taxon>
        <taxon>Vertebrata</taxon>
        <taxon>Cyclostomata</taxon>
        <taxon>Myxini</taxon>
        <taxon>Myxiniformes</taxon>
        <taxon>Myxinidae</taxon>
        <taxon>Eptatretinae</taxon>
        <taxon>Eptatretus</taxon>
    </lineage>
</organism>
<evidence type="ECO:0000256" key="9">
    <source>
        <dbReference type="ARBA" id="ARBA00025501"/>
    </source>
</evidence>
<dbReference type="GeneTree" id="ENSGT00940000156040"/>
<comment type="function">
    <text evidence="9">Catalyzes the key rate-limiting step in the CDP-choline pathway for phosphatidylcholine biosynthesis.</text>
</comment>
<accession>A0A8C4X186</accession>
<dbReference type="PANTHER" id="PTHR10739:SF13">
    <property type="entry name" value="CHOLINE-PHOSPHATE CYTIDYLYLTRANSFERASE"/>
    <property type="match status" value="1"/>
</dbReference>
<evidence type="ECO:0000256" key="7">
    <source>
        <dbReference type="ARBA" id="ARBA00023209"/>
    </source>
</evidence>
<comment type="catalytic activity">
    <reaction evidence="12">
        <text>phosphocholine + CTP + H(+) = CDP-choline + diphosphate</text>
        <dbReference type="Rhea" id="RHEA:18997"/>
        <dbReference type="ChEBI" id="CHEBI:15378"/>
        <dbReference type="ChEBI" id="CHEBI:33019"/>
        <dbReference type="ChEBI" id="CHEBI:37563"/>
        <dbReference type="ChEBI" id="CHEBI:58779"/>
        <dbReference type="ChEBI" id="CHEBI:295975"/>
        <dbReference type="EC" id="2.7.7.15"/>
    </reaction>
    <physiologicalReaction direction="left-to-right" evidence="12">
        <dbReference type="Rhea" id="RHEA:18998"/>
    </physiologicalReaction>
</comment>
<dbReference type="GO" id="GO:0031210">
    <property type="term" value="F:phosphatidylcholine binding"/>
    <property type="evidence" value="ECO:0007669"/>
    <property type="project" value="TreeGrafter"/>
</dbReference>
<feature type="domain" description="Cytidyltransferase-like" evidence="14">
    <location>
        <begin position="56"/>
        <end position="184"/>
    </location>
</feature>
<keyword evidence="16" id="KW-1185">Reference proteome</keyword>
<dbReference type="NCBIfam" id="TIGR00125">
    <property type="entry name" value="cyt_tran_rel"/>
    <property type="match status" value="1"/>
</dbReference>
<dbReference type="Pfam" id="PF01467">
    <property type="entry name" value="CTP_transf_like"/>
    <property type="match status" value="1"/>
</dbReference>
<evidence type="ECO:0000256" key="3">
    <source>
        <dbReference type="ARBA" id="ARBA00022516"/>
    </source>
</evidence>
<dbReference type="InterPro" id="IPR045049">
    <property type="entry name" value="Pcy1-like"/>
</dbReference>
<evidence type="ECO:0000256" key="2">
    <source>
        <dbReference type="ARBA" id="ARBA00010101"/>
    </source>
</evidence>
<comment type="similarity">
    <text evidence="2">Belongs to the cytidylyltransferase family.</text>
</comment>
<keyword evidence="6" id="KW-0443">Lipid metabolism</keyword>
<evidence type="ECO:0000313" key="15">
    <source>
        <dbReference type="Ensembl" id="ENSEBUP00000025266.1"/>
    </source>
</evidence>
<dbReference type="CDD" id="cd02174">
    <property type="entry name" value="CCT"/>
    <property type="match status" value="1"/>
</dbReference>
<keyword evidence="4" id="KW-0808">Transferase</keyword>
<feature type="region of interest" description="Disordered" evidence="13">
    <location>
        <begin position="326"/>
        <end position="351"/>
    </location>
</feature>
<evidence type="ECO:0000256" key="5">
    <source>
        <dbReference type="ARBA" id="ARBA00022695"/>
    </source>
</evidence>
<comment type="pathway">
    <text evidence="10">Phospholipid metabolism; phosphatidylcholine biosynthesis; phosphatidylcholine from phosphocholine: step 1/2.</text>
</comment>
<evidence type="ECO:0000256" key="10">
    <source>
        <dbReference type="ARBA" id="ARBA00025706"/>
    </source>
</evidence>
<evidence type="ECO:0000259" key="14">
    <source>
        <dbReference type="Pfam" id="PF01467"/>
    </source>
</evidence>
<dbReference type="GO" id="GO:0004105">
    <property type="term" value="F:choline-phosphate cytidylyltransferase activity"/>
    <property type="evidence" value="ECO:0007669"/>
    <property type="project" value="UniProtKB-EC"/>
</dbReference>
<evidence type="ECO:0000256" key="1">
    <source>
        <dbReference type="ARBA" id="ARBA00005189"/>
    </source>
</evidence>
<proteinExistence type="inferred from homology"/>
<evidence type="ECO:0000256" key="6">
    <source>
        <dbReference type="ARBA" id="ARBA00023098"/>
    </source>
</evidence>
<dbReference type="PANTHER" id="PTHR10739">
    <property type="entry name" value="CYTIDYLYLTRANSFERASE"/>
    <property type="match status" value="1"/>
</dbReference>
<evidence type="ECO:0000256" key="12">
    <source>
        <dbReference type="ARBA" id="ARBA00048285"/>
    </source>
</evidence>
<name>A0A8C4X186_EPTBU</name>
<dbReference type="OMA" id="FEDFSIC"/>
<dbReference type="InterPro" id="IPR004821">
    <property type="entry name" value="Cyt_trans-like"/>
</dbReference>
<dbReference type="EC" id="2.7.7.15" evidence="11"/>
<dbReference type="Gene3D" id="3.40.50.620">
    <property type="entry name" value="HUPs"/>
    <property type="match status" value="1"/>
</dbReference>
<evidence type="ECO:0000256" key="4">
    <source>
        <dbReference type="ARBA" id="ARBA00022679"/>
    </source>
</evidence>
<evidence type="ECO:0000313" key="16">
    <source>
        <dbReference type="Proteomes" id="UP000694388"/>
    </source>
</evidence>